<dbReference type="InterPro" id="IPR001261">
    <property type="entry name" value="ArgE/DapE_CS"/>
</dbReference>
<dbReference type="EC" id="3.5.1.130" evidence="8"/>
<evidence type="ECO:0000256" key="2">
    <source>
        <dbReference type="ARBA" id="ARBA00022605"/>
    </source>
</evidence>
<keyword evidence="2 8" id="KW-0028">Amino-acid biosynthesis</keyword>
<feature type="domain" description="Peptidase M20 dimerisation" evidence="9">
    <location>
        <begin position="156"/>
        <end position="262"/>
    </location>
</feature>
<dbReference type="Pfam" id="PF01546">
    <property type="entry name" value="Peptidase_M20"/>
    <property type="match status" value="1"/>
</dbReference>
<evidence type="ECO:0000313" key="10">
    <source>
        <dbReference type="EMBL" id="RWX73794.1"/>
    </source>
</evidence>
<evidence type="ECO:0000256" key="5">
    <source>
        <dbReference type="ARBA" id="ARBA00022833"/>
    </source>
</evidence>
<comment type="cofactor">
    <cofactor evidence="8">
        <name>Zn(2+)</name>
        <dbReference type="ChEBI" id="CHEBI:29105"/>
    </cofactor>
    <cofactor evidence="8">
        <name>Co(2+)</name>
        <dbReference type="ChEBI" id="CHEBI:48828"/>
    </cofactor>
    <text evidence="8">Binds 2 Zn(2+) or Co(2+) ions per subunit.</text>
</comment>
<comment type="pathway">
    <text evidence="8">Amino-acid biosynthesis; L-arginine biosynthesis.</text>
</comment>
<feature type="binding site" evidence="8">
    <location>
        <position position="65"/>
    </location>
    <ligand>
        <name>Zn(2+)</name>
        <dbReference type="ChEBI" id="CHEBI:29105"/>
        <label>1</label>
    </ligand>
</feature>
<dbReference type="GO" id="GO:0050897">
    <property type="term" value="F:cobalt ion binding"/>
    <property type="evidence" value="ECO:0007669"/>
    <property type="project" value="UniProtKB-UniRule"/>
</dbReference>
<accession>A0A3S3REY2</accession>
<evidence type="ECO:0000256" key="3">
    <source>
        <dbReference type="ARBA" id="ARBA00022723"/>
    </source>
</evidence>
<feature type="binding site" evidence="8">
    <location>
        <position position="122"/>
    </location>
    <ligand>
        <name>Zn(2+)</name>
        <dbReference type="ChEBI" id="CHEBI:29105"/>
        <label>2</label>
    </ligand>
</feature>
<comment type="similarity">
    <text evidence="8">Belongs to the peptidase M20A family. LysK subfamily.</text>
</comment>
<dbReference type="SUPFAM" id="SSF55031">
    <property type="entry name" value="Bacterial exopeptidase dimerisation domain"/>
    <property type="match status" value="1"/>
</dbReference>
<gene>
    <name evidence="8" type="primary">lysK</name>
    <name evidence="10" type="ORF">Metus_0573</name>
</gene>
<evidence type="ECO:0000256" key="1">
    <source>
        <dbReference type="ARBA" id="ARBA00022490"/>
    </source>
</evidence>
<dbReference type="GO" id="GO:0008270">
    <property type="term" value="F:zinc ion binding"/>
    <property type="evidence" value="ECO:0007669"/>
    <property type="project" value="UniProtKB-UniRule"/>
</dbReference>
<comment type="catalytic activity">
    <reaction evidence="8">
        <text>[amino-group carrier protein]-C-terminal-gamma-(L-ornithyl)-L-glutamate + H2O = [amino-group carrier protein]-C-terminal-L-glutamate + L-ornithine</text>
        <dbReference type="Rhea" id="RHEA:52676"/>
        <dbReference type="Rhea" id="RHEA-COMP:9693"/>
        <dbReference type="Rhea" id="RHEA-COMP:13328"/>
        <dbReference type="ChEBI" id="CHEBI:15377"/>
        <dbReference type="ChEBI" id="CHEBI:46911"/>
        <dbReference type="ChEBI" id="CHEBI:78525"/>
        <dbReference type="ChEBI" id="CHEBI:136763"/>
        <dbReference type="EC" id="3.5.1.132"/>
    </reaction>
</comment>
<proteinExistence type="inferred from homology"/>
<evidence type="ECO:0000256" key="7">
    <source>
        <dbReference type="ARBA" id="ARBA00023285"/>
    </source>
</evidence>
<comment type="function">
    <text evidence="8">Catalyzes the release of L-lysine from [LysW]-gamma-L-lysine and the release of L-ornithine from [LysW]-L-ornithine.</text>
</comment>
<dbReference type="InterPro" id="IPR011650">
    <property type="entry name" value="Peptidase_M20_dimer"/>
</dbReference>
<dbReference type="InterPro" id="IPR050072">
    <property type="entry name" value="Peptidase_M20A"/>
</dbReference>
<organism evidence="10 11">
    <name type="scientific">Methanosuratincola subterraneus</name>
    <dbReference type="NCBI Taxonomy" id="2593994"/>
    <lineage>
        <taxon>Archaea</taxon>
        <taxon>Thermoproteota</taxon>
        <taxon>Methanosuratincolia</taxon>
        <taxon>Candidatus Methanomethylicales</taxon>
        <taxon>Candidatus Methanomethylicaceae</taxon>
        <taxon>Candidatus Methanosuratincola (ex Vanwonterghem et al. 2016)</taxon>
    </lineage>
</organism>
<dbReference type="PANTHER" id="PTHR43808:SF28">
    <property type="entry name" value="[LYSW]-LYSINE_[LYSW]-ORNITHINE HYDROLASE"/>
    <property type="match status" value="1"/>
</dbReference>
<dbReference type="InterPro" id="IPR010175">
    <property type="entry name" value="LysK"/>
</dbReference>
<keyword evidence="8" id="KW-0055">Arginine biosynthesis</keyword>
<reference evidence="10 11" key="1">
    <citation type="submission" date="2018-12" db="EMBL/GenBank/DDBJ databases">
        <title>The complete genome of the methanogenic archaea of the candidate phylum Verstraetearchaeota, obtained from the metagenome of underground thermal water.</title>
        <authorList>
            <person name="Kadnikov V.V."/>
            <person name="Mardanov A.V."/>
            <person name="Beletsky A.V."/>
            <person name="Karnachuk O.V."/>
            <person name="Ravin N.V."/>
        </authorList>
    </citation>
    <scope>NUCLEOTIDE SEQUENCE [LARGE SCALE GENOMIC DNA]</scope>
    <source>
        <strain evidence="10">Ch88</strain>
    </source>
</reference>
<evidence type="ECO:0000256" key="4">
    <source>
        <dbReference type="ARBA" id="ARBA00022801"/>
    </source>
</evidence>
<comment type="pathway">
    <text evidence="8">Amino-acid biosynthesis; L-lysine biosynthesis via AAA pathway; L-lysine from L-alpha-aminoadipate (Thermus route): step 5/5.</text>
</comment>
<dbReference type="PANTHER" id="PTHR43808">
    <property type="entry name" value="ACETYLORNITHINE DEACETYLASE"/>
    <property type="match status" value="1"/>
</dbReference>
<comment type="caution">
    <text evidence="10">The sequence shown here is derived from an EMBL/GenBank/DDBJ whole genome shotgun (WGS) entry which is preliminary data.</text>
</comment>
<dbReference type="GO" id="GO:0005737">
    <property type="term" value="C:cytoplasm"/>
    <property type="evidence" value="ECO:0007669"/>
    <property type="project" value="UniProtKB-SubCell"/>
</dbReference>
<feature type="active site" description="Proton acceptor" evidence="8">
    <location>
        <position position="121"/>
    </location>
</feature>
<dbReference type="AlphaFoldDB" id="A0A3S3REY2"/>
<dbReference type="GO" id="GO:0042450">
    <property type="term" value="P:L-arginine biosynthetic process via ornithine"/>
    <property type="evidence" value="ECO:0007669"/>
    <property type="project" value="UniProtKB-UniRule"/>
</dbReference>
<name>A0A3S3REY2_METS7</name>
<keyword evidence="1 8" id="KW-0963">Cytoplasm</keyword>
<dbReference type="GO" id="GO:0016811">
    <property type="term" value="F:hydrolase activity, acting on carbon-nitrogen (but not peptide) bonds, in linear amides"/>
    <property type="evidence" value="ECO:0007669"/>
    <property type="project" value="UniProtKB-UniRule"/>
</dbReference>
<feature type="binding site" evidence="8">
    <location>
        <position position="338"/>
    </location>
    <ligand>
        <name>Zn(2+)</name>
        <dbReference type="ChEBI" id="CHEBI:29105"/>
        <label>2</label>
    </ligand>
</feature>
<dbReference type="EC" id="3.5.1.132" evidence="8"/>
<keyword evidence="6 8" id="KW-0457">Lysine biosynthesis</keyword>
<keyword evidence="5 8" id="KW-0862">Zinc</keyword>
<comment type="subcellular location">
    <subcellularLocation>
        <location evidence="8">Cytoplasm</location>
    </subcellularLocation>
</comment>
<dbReference type="EMBL" id="RXGA01000002">
    <property type="protein sequence ID" value="RWX73794.1"/>
    <property type="molecule type" value="Genomic_DNA"/>
</dbReference>
<protein>
    <recommendedName>
        <fullName evidence="8">Putative [LysW]-lysine/[LysW]-ornithine hydrolase</fullName>
        <ecNumber evidence="8">3.5.1.130</ecNumber>
        <ecNumber evidence="8">3.5.1.132</ecNumber>
    </recommendedName>
</protein>
<dbReference type="GO" id="GO:0019878">
    <property type="term" value="P:lysine biosynthetic process via aminoadipic acid"/>
    <property type="evidence" value="ECO:0007669"/>
    <property type="project" value="UniProtKB-UniRule"/>
</dbReference>
<dbReference type="NCBIfam" id="TIGR01902">
    <property type="entry name" value="dapE-lys-deAc"/>
    <property type="match status" value="1"/>
</dbReference>
<feature type="binding site" evidence="8">
    <location>
        <position position="89"/>
    </location>
    <ligand>
        <name>Zn(2+)</name>
        <dbReference type="ChEBI" id="CHEBI:29105"/>
        <label>1</label>
    </ligand>
</feature>
<dbReference type="InterPro" id="IPR036264">
    <property type="entry name" value="Bact_exopeptidase_dim_dom"/>
</dbReference>
<evidence type="ECO:0000256" key="6">
    <source>
        <dbReference type="ARBA" id="ARBA00023154"/>
    </source>
</evidence>
<dbReference type="SUPFAM" id="SSF53187">
    <property type="entry name" value="Zn-dependent exopeptidases"/>
    <property type="match status" value="1"/>
</dbReference>
<dbReference type="HAMAP" id="MF_01120">
    <property type="entry name" value="LysK"/>
    <property type="match status" value="1"/>
</dbReference>
<comment type="catalytic activity">
    <reaction evidence="8">
        <text>[amino-group carrier protein]-C-terminal-gamma-(L-lysyl)-L-glutamate + H2O = [amino-group carrier protein]-C-terminal-L-glutamate + L-lysine</text>
        <dbReference type="Rhea" id="RHEA:48684"/>
        <dbReference type="Rhea" id="RHEA-COMP:9693"/>
        <dbReference type="Rhea" id="RHEA-COMP:9715"/>
        <dbReference type="ChEBI" id="CHEBI:15377"/>
        <dbReference type="ChEBI" id="CHEBI:32551"/>
        <dbReference type="ChEBI" id="CHEBI:78525"/>
        <dbReference type="ChEBI" id="CHEBI:78526"/>
        <dbReference type="EC" id="3.5.1.130"/>
    </reaction>
</comment>
<dbReference type="Proteomes" id="UP000288215">
    <property type="component" value="Unassembled WGS sequence"/>
</dbReference>
<dbReference type="UniPathway" id="UPA00033">
    <property type="reaction ID" value="UER00039"/>
</dbReference>
<evidence type="ECO:0000256" key="8">
    <source>
        <dbReference type="HAMAP-Rule" id="MF_01120"/>
    </source>
</evidence>
<keyword evidence="4 8" id="KW-0378">Hydrolase</keyword>
<feature type="active site" evidence="8">
    <location>
        <position position="67"/>
    </location>
</feature>
<dbReference type="InterPro" id="IPR002933">
    <property type="entry name" value="Peptidase_M20"/>
</dbReference>
<dbReference type="Pfam" id="PF07687">
    <property type="entry name" value="M20_dimer"/>
    <property type="match status" value="1"/>
</dbReference>
<dbReference type="Gene3D" id="3.30.70.360">
    <property type="match status" value="1"/>
</dbReference>
<feature type="binding site" evidence="8">
    <location>
        <position position="146"/>
    </location>
    <ligand>
        <name>Zn(2+)</name>
        <dbReference type="ChEBI" id="CHEBI:29105"/>
        <label>1</label>
    </ligand>
</feature>
<evidence type="ECO:0000259" key="9">
    <source>
        <dbReference type="Pfam" id="PF07687"/>
    </source>
</evidence>
<dbReference type="PROSITE" id="PS00759">
    <property type="entry name" value="ARGE_DAPE_CPG2_2"/>
    <property type="match status" value="1"/>
</dbReference>
<sequence>MEEGYPERLLLRMLEIYSPSGQEGEIGRFLAEEMGRLGYRVKIDSVGNVEGRIGSGRPKFLLCGHMDTVEGFLEVKRRGKVVFGRGAVDAKSPLAALICAGKRYVEEGGKGTVVVLAVVDEEGKSRGMRHFISNLDEEFDFAIFGEPSSAYGVTVGYKGRLVFTVTIRTSPGHASAPRFFENAIYIGADLVGKLRGLDEEWEGGGEDLFKSPSLCVTLFRGGTQDNTVPGICEVTADVRIPPGMSSKMLKERVQQLLEDFKKGREKAEISVEFKDENEPFEEDPGSPLVLFFLEAIREVGRREGKILRKSGTSDVNDFVRASGTHSVVYGPGNSKLDHTPMENVSIEEFYDSIEIIKCAMKRLDSLF</sequence>
<keyword evidence="7 8" id="KW-0170">Cobalt</keyword>
<dbReference type="Gene3D" id="3.40.630.10">
    <property type="entry name" value="Zn peptidases"/>
    <property type="match status" value="1"/>
</dbReference>
<dbReference type="UniPathway" id="UPA00068"/>
<keyword evidence="3 8" id="KW-0479">Metal-binding</keyword>
<evidence type="ECO:0000313" key="11">
    <source>
        <dbReference type="Proteomes" id="UP000288215"/>
    </source>
</evidence>
<feature type="binding site" evidence="8">
    <location>
        <position position="89"/>
    </location>
    <ligand>
        <name>Zn(2+)</name>
        <dbReference type="ChEBI" id="CHEBI:29105"/>
        <label>2</label>
    </ligand>
</feature>